<evidence type="ECO:0000256" key="6">
    <source>
        <dbReference type="ARBA" id="ARBA00034538"/>
    </source>
</evidence>
<dbReference type="Proteomes" id="UP000767854">
    <property type="component" value="Unassembled WGS sequence"/>
</dbReference>
<proteinExistence type="inferred from homology"/>
<feature type="DNA-binding region" description="H-T-H motif" evidence="7">
    <location>
        <begin position="203"/>
        <end position="222"/>
    </location>
</feature>
<dbReference type="PIRSF" id="PIRSF011572">
    <property type="entry name" value="GTP_sensing_CodY"/>
    <property type="match status" value="1"/>
</dbReference>
<feature type="region of interest" description="GAF domain" evidence="7">
    <location>
        <begin position="1"/>
        <end position="155"/>
    </location>
</feature>
<dbReference type="PANTHER" id="PTHR40062:SF1">
    <property type="entry name" value="GLOBAL TRANSCRIPTIONAL REGULATOR CODY"/>
    <property type="match status" value="1"/>
</dbReference>
<keyword evidence="5 7" id="KW-0804">Transcription</keyword>
<comment type="caution">
    <text evidence="10">The sequence shown here is derived from an EMBL/GenBank/DDBJ whole genome shotgun (WGS) entry which is preliminary data.</text>
</comment>
<reference evidence="10 11" key="1">
    <citation type="submission" date="2021-01" db="EMBL/GenBank/DDBJ databases">
        <title>Genomic Encyclopedia of Type Strains, Phase IV (KMG-IV): sequencing the most valuable type-strain genomes for metagenomic binning, comparative biology and taxonomic classification.</title>
        <authorList>
            <person name="Goeker M."/>
        </authorList>
    </citation>
    <scope>NUCLEOTIDE SEQUENCE [LARGE SCALE GENOMIC DNA]</scope>
    <source>
        <strain evidence="10 11">DSM 24436</strain>
    </source>
</reference>
<evidence type="ECO:0000256" key="5">
    <source>
        <dbReference type="ARBA" id="ARBA00023163"/>
    </source>
</evidence>
<keyword evidence="2 7" id="KW-0678">Repressor</keyword>
<accession>A0ABS2MMF0</accession>
<dbReference type="Gene3D" id="3.30.450.40">
    <property type="match status" value="1"/>
</dbReference>
<dbReference type="NCBIfam" id="NF003170">
    <property type="entry name" value="PRK04158.1"/>
    <property type="match status" value="1"/>
</dbReference>
<dbReference type="InterPro" id="IPR029016">
    <property type="entry name" value="GAF-like_dom_sf"/>
</dbReference>
<dbReference type="InterPro" id="IPR014154">
    <property type="entry name" value="CodY"/>
</dbReference>
<feature type="domain" description="Global transcriptional regulator CodY N-terminal" evidence="8">
    <location>
        <begin position="4"/>
        <end position="178"/>
    </location>
</feature>
<evidence type="ECO:0000256" key="4">
    <source>
        <dbReference type="ARBA" id="ARBA00023125"/>
    </source>
</evidence>
<feature type="domain" description="Global transcriptional regulator CodY C-terminal" evidence="9">
    <location>
        <begin position="198"/>
        <end position="255"/>
    </location>
</feature>
<dbReference type="HAMAP" id="MF_00621">
    <property type="entry name" value="HTH_type_CodY"/>
    <property type="match status" value="1"/>
</dbReference>
<protein>
    <recommendedName>
        <fullName evidence="6 7">Global transcriptional regulator CodY</fullName>
    </recommendedName>
</protein>
<dbReference type="Gene3D" id="1.10.10.10">
    <property type="entry name" value="Winged helix-like DNA-binding domain superfamily/Winged helix DNA-binding domain"/>
    <property type="match status" value="1"/>
</dbReference>
<dbReference type="InterPro" id="IPR036390">
    <property type="entry name" value="WH_DNA-bd_sf"/>
</dbReference>
<keyword evidence="11" id="KW-1185">Reference proteome</keyword>
<dbReference type="SUPFAM" id="SSF46785">
    <property type="entry name" value="Winged helix' DNA-binding domain"/>
    <property type="match status" value="1"/>
</dbReference>
<organism evidence="10 11">
    <name type="scientific">Fusibacter tunisiensis</name>
    <dbReference type="NCBI Taxonomy" id="1008308"/>
    <lineage>
        <taxon>Bacteria</taxon>
        <taxon>Bacillati</taxon>
        <taxon>Bacillota</taxon>
        <taxon>Clostridia</taxon>
        <taxon>Eubacteriales</taxon>
        <taxon>Eubacteriales Family XII. Incertae Sedis</taxon>
        <taxon>Fusibacter</taxon>
    </lineage>
</organism>
<comment type="function">
    <text evidence="7">DNA-binding global transcriptional regulator which is involved in the adaptive response to starvation and acts by directly or indirectly controlling the expression of numerous genes in response to nutrient availability. During rapid exponential growth, CodY is highly active and represses genes whose products allow adaptation to nutrient depletion.</text>
</comment>
<dbReference type="RefSeq" id="WP_204661100.1">
    <property type="nucleotide sequence ID" value="NZ_JAFBDT010000001.1"/>
</dbReference>
<dbReference type="PANTHER" id="PTHR40062">
    <property type="entry name" value="GTP-SENSING TRANSCRIPTIONAL PLEIOTROPIC REPRESSOR CODY"/>
    <property type="match status" value="1"/>
</dbReference>
<sequence>MESNILQKMRRLNRILQTSAATQLSFKDLCHTMMTILDSNVYVVSKRGKILGASLIEQEDSAVVNTEKGDQFYDQEEQEKLLKINETLFNVTKEELQSLFKNEIGSSSKFATIVPVIGNAQRMATFIIARREKVYLEEDLILAEYAATIIGLEIIRAKSDEHEEVVRKKAIVQMAISTLSYSEFEAVVNIFDELDGAEGLLVASKIADKAGITRSVIVNALRKFESAGVIETRSLGMKGTYIKVLNDLLLPELERVKQ</sequence>
<evidence type="ECO:0000313" key="10">
    <source>
        <dbReference type="EMBL" id="MBM7560576.1"/>
    </source>
</evidence>
<dbReference type="Pfam" id="PF06018">
    <property type="entry name" value="CodY"/>
    <property type="match status" value="1"/>
</dbReference>
<dbReference type="NCBIfam" id="TIGR02787">
    <property type="entry name" value="codY_Gpos"/>
    <property type="match status" value="1"/>
</dbReference>
<name>A0ABS2MMF0_9FIRM</name>
<gene>
    <name evidence="7" type="primary">codY</name>
    <name evidence="10" type="ORF">JOC49_000085</name>
</gene>
<dbReference type="Pfam" id="PF08222">
    <property type="entry name" value="HTH_CodY"/>
    <property type="match status" value="1"/>
</dbReference>
<evidence type="ECO:0000256" key="2">
    <source>
        <dbReference type="ARBA" id="ARBA00022491"/>
    </source>
</evidence>
<evidence type="ECO:0000256" key="7">
    <source>
        <dbReference type="HAMAP-Rule" id="MF_00621"/>
    </source>
</evidence>
<evidence type="ECO:0000259" key="8">
    <source>
        <dbReference type="Pfam" id="PF06018"/>
    </source>
</evidence>
<evidence type="ECO:0000313" key="11">
    <source>
        <dbReference type="Proteomes" id="UP000767854"/>
    </source>
</evidence>
<evidence type="ECO:0000256" key="3">
    <source>
        <dbReference type="ARBA" id="ARBA00023015"/>
    </source>
</evidence>
<evidence type="ECO:0000256" key="1">
    <source>
        <dbReference type="ARBA" id="ARBA00022490"/>
    </source>
</evidence>
<comment type="similarity">
    <text evidence="7">Belongs to the CodY family.</text>
</comment>
<keyword evidence="3 7" id="KW-0805">Transcription regulation</keyword>
<keyword evidence="4 7" id="KW-0238">DNA-binding</keyword>
<evidence type="ECO:0000259" key="9">
    <source>
        <dbReference type="Pfam" id="PF08222"/>
    </source>
</evidence>
<dbReference type="InterPro" id="IPR036388">
    <property type="entry name" value="WH-like_DNA-bd_sf"/>
</dbReference>
<dbReference type="InterPro" id="IPR010312">
    <property type="entry name" value="Transc_reg_CodY_N"/>
</dbReference>
<comment type="subcellular location">
    <subcellularLocation>
        <location evidence="7">Cytoplasm</location>
    </subcellularLocation>
</comment>
<dbReference type="EMBL" id="JAFBDT010000001">
    <property type="protein sequence ID" value="MBM7560576.1"/>
    <property type="molecule type" value="Genomic_DNA"/>
</dbReference>
<keyword evidence="1 7" id="KW-0963">Cytoplasm</keyword>
<dbReference type="InterPro" id="IPR013198">
    <property type="entry name" value="GTP_trans_reg_CodY_C"/>
</dbReference>